<evidence type="ECO:0008006" key="5">
    <source>
        <dbReference type="Google" id="ProtNLM"/>
    </source>
</evidence>
<name>A0A9D9NFA7_9BACT</name>
<dbReference type="GO" id="GO:0016861">
    <property type="term" value="F:intramolecular oxidoreductase activity, interconverting aldoses and ketoses"/>
    <property type="evidence" value="ECO:0007669"/>
    <property type="project" value="InterPro"/>
</dbReference>
<gene>
    <name evidence="3" type="ORF">IAB82_07330</name>
</gene>
<reference evidence="3" key="2">
    <citation type="journal article" date="2021" name="PeerJ">
        <title>Extensive microbial diversity within the chicken gut microbiome revealed by metagenomics and culture.</title>
        <authorList>
            <person name="Gilroy R."/>
            <person name="Ravi A."/>
            <person name="Getino M."/>
            <person name="Pursley I."/>
            <person name="Horton D.L."/>
            <person name="Alikhan N.F."/>
            <person name="Baker D."/>
            <person name="Gharbi K."/>
            <person name="Hall N."/>
            <person name="Watson M."/>
            <person name="Adriaenssens E.M."/>
            <person name="Foster-Nyarko E."/>
            <person name="Jarju S."/>
            <person name="Secka A."/>
            <person name="Antonio M."/>
            <person name="Oren A."/>
            <person name="Chaudhuri R.R."/>
            <person name="La Ragione R."/>
            <person name="Hildebrand F."/>
            <person name="Pallen M.J."/>
        </authorList>
    </citation>
    <scope>NUCLEOTIDE SEQUENCE</scope>
    <source>
        <strain evidence="3">B2-22910</strain>
    </source>
</reference>
<dbReference type="Proteomes" id="UP000823603">
    <property type="component" value="Unassembled WGS sequence"/>
</dbReference>
<dbReference type="AlphaFoldDB" id="A0A9D9NFA7"/>
<dbReference type="InterPro" id="IPR004216">
    <property type="entry name" value="Fuc/Ara_isomerase_C"/>
</dbReference>
<accession>A0A9D9NFA7</accession>
<dbReference type="InterPro" id="IPR009015">
    <property type="entry name" value="Fucose_isomerase_N/cen_sf"/>
</dbReference>
<evidence type="ECO:0000313" key="3">
    <source>
        <dbReference type="EMBL" id="MBO8471586.1"/>
    </source>
</evidence>
<reference evidence="3" key="1">
    <citation type="submission" date="2020-10" db="EMBL/GenBank/DDBJ databases">
        <authorList>
            <person name="Gilroy R."/>
        </authorList>
    </citation>
    <scope>NUCLEOTIDE SEQUENCE</scope>
    <source>
        <strain evidence="3">B2-22910</strain>
    </source>
</reference>
<keyword evidence="1" id="KW-0413">Isomerase</keyword>
<sequence length="483" mass="54635">MKACEKKRKAKAGLLLIASPRFKNLGEGLERGTYAERKALDVERIIEKLDFLDLVYPGTVYEREDAVMAMDLFYSSKVDFVIAEFLSWSEDFAWIRFLRDMPQVPVIFVNAARDRVPFEDTLDEDDFIDYLCCGTLVGSLEASGSVRRVPRSNVHVVIGSRDEVTEKIRVFSEAARVRSVLKNANLGLLANYNEAMWSTYFDPYDLFTKIGPEIHFLPYSVYGDVIDSVSEGELKEYCDDLTGRYRMMDDVEYDKFKASVRASIALAELARQSDTDIMVFNDIDQAMFKLVGLRAGFYHPWFNENVSVLVPEADTGAGLITFVLKLLSGKNVNFLEPFHIETDFGTFAGGHAGPNDHNDPQWQQNVVIARDVRFAKTSYKYAGAPFAWYRISPGMKTMAQLVEEGGRYKLICGLAESLPGKHILATYSHSVFRPAVPVNEFFGQILEIGSTQHFGIVDGDYRKELEVFASIMGFDYFEIGKKK</sequence>
<proteinExistence type="predicted"/>
<evidence type="ECO:0000256" key="1">
    <source>
        <dbReference type="ARBA" id="ARBA00023235"/>
    </source>
</evidence>
<keyword evidence="2" id="KW-0119">Carbohydrate metabolism</keyword>
<protein>
    <recommendedName>
        <fullName evidence="5">Fucose isomerase</fullName>
    </recommendedName>
</protein>
<dbReference type="GO" id="GO:0005737">
    <property type="term" value="C:cytoplasm"/>
    <property type="evidence" value="ECO:0007669"/>
    <property type="project" value="InterPro"/>
</dbReference>
<dbReference type="SUPFAM" id="SSF53743">
    <property type="entry name" value="FucI/AraA N-terminal and middle domains"/>
    <property type="match status" value="1"/>
</dbReference>
<dbReference type="GO" id="GO:0005996">
    <property type="term" value="P:monosaccharide metabolic process"/>
    <property type="evidence" value="ECO:0007669"/>
    <property type="project" value="InterPro"/>
</dbReference>
<dbReference type="EMBL" id="JADIMB010000106">
    <property type="protein sequence ID" value="MBO8471586.1"/>
    <property type="molecule type" value="Genomic_DNA"/>
</dbReference>
<dbReference type="SUPFAM" id="SSF50443">
    <property type="entry name" value="FucI/AraA C-terminal domain-like"/>
    <property type="match status" value="1"/>
</dbReference>
<evidence type="ECO:0000256" key="2">
    <source>
        <dbReference type="ARBA" id="ARBA00023277"/>
    </source>
</evidence>
<evidence type="ECO:0000313" key="4">
    <source>
        <dbReference type="Proteomes" id="UP000823603"/>
    </source>
</evidence>
<organism evidence="3 4">
    <name type="scientific">Candidatus Cryptobacteroides faecavium</name>
    <dbReference type="NCBI Taxonomy" id="2840762"/>
    <lineage>
        <taxon>Bacteria</taxon>
        <taxon>Pseudomonadati</taxon>
        <taxon>Bacteroidota</taxon>
        <taxon>Bacteroidia</taxon>
        <taxon>Bacteroidales</taxon>
        <taxon>Candidatus Cryptobacteroides</taxon>
    </lineage>
</organism>
<comment type="caution">
    <text evidence="3">The sequence shown here is derived from an EMBL/GenBank/DDBJ whole genome shotgun (WGS) entry which is preliminary data.</text>
</comment>